<dbReference type="EMBL" id="FNOI01000008">
    <property type="protein sequence ID" value="SDX49136.1"/>
    <property type="molecule type" value="Genomic_DNA"/>
</dbReference>
<dbReference type="Proteomes" id="UP000199441">
    <property type="component" value="Unassembled WGS sequence"/>
</dbReference>
<proteinExistence type="inferred from homology"/>
<sequence>MSWEGWIIFALFWVVFVATPGPNAVNCIQNGMAHGFKRSMWGVVGILTQASLFLLLSAAGVTALLANAPEAFFWGKLIGAGFLVFLGVRGLLNANKPVSPRHVSARSIYGRAFLIATINVKSVAGYFAAFTQFVQPDIPVWSQMWVIMPTALVITTLSYTGFTAIGAGLGRAAIGAVLNVWVRRVMAICFIVYGVLLGSSPVPQRA</sequence>
<evidence type="ECO:0000256" key="5">
    <source>
        <dbReference type="ARBA" id="ARBA00022989"/>
    </source>
</evidence>
<dbReference type="GO" id="GO:0042970">
    <property type="term" value="F:homoserine transmembrane transporter activity"/>
    <property type="evidence" value="ECO:0007669"/>
    <property type="project" value="TreeGrafter"/>
</dbReference>
<dbReference type="RefSeq" id="WP_089948063.1">
    <property type="nucleotide sequence ID" value="NZ_FNOI01000008.1"/>
</dbReference>
<evidence type="ECO:0000256" key="2">
    <source>
        <dbReference type="ARBA" id="ARBA00007928"/>
    </source>
</evidence>
<evidence type="ECO:0000256" key="1">
    <source>
        <dbReference type="ARBA" id="ARBA00004651"/>
    </source>
</evidence>
<dbReference type="InterPro" id="IPR001123">
    <property type="entry name" value="LeuE-type"/>
</dbReference>
<protein>
    <submittedName>
        <fullName evidence="8">Threonine/homoserine/homoserine lactone efflux protein</fullName>
    </submittedName>
</protein>
<dbReference type="GO" id="GO:0005886">
    <property type="term" value="C:plasma membrane"/>
    <property type="evidence" value="ECO:0007669"/>
    <property type="project" value="UniProtKB-SubCell"/>
</dbReference>
<reference evidence="9" key="1">
    <citation type="submission" date="2016-10" db="EMBL/GenBank/DDBJ databases">
        <authorList>
            <person name="Varghese N."/>
            <person name="Submissions S."/>
        </authorList>
    </citation>
    <scope>NUCLEOTIDE SEQUENCE [LARGE SCALE GENOMIC DNA]</scope>
    <source>
        <strain evidence="9">DSM 26922</strain>
    </source>
</reference>
<organism evidence="8 9">
    <name type="scientific">Litoreibacter albidus</name>
    <dbReference type="NCBI Taxonomy" id="670155"/>
    <lineage>
        <taxon>Bacteria</taxon>
        <taxon>Pseudomonadati</taxon>
        <taxon>Pseudomonadota</taxon>
        <taxon>Alphaproteobacteria</taxon>
        <taxon>Rhodobacterales</taxon>
        <taxon>Roseobacteraceae</taxon>
        <taxon>Litoreibacter</taxon>
    </lineage>
</organism>
<comment type="subcellular location">
    <subcellularLocation>
        <location evidence="1">Cell membrane</location>
        <topology evidence="1">Multi-pass membrane protein</topology>
    </subcellularLocation>
</comment>
<feature type="transmembrane region" description="Helical" evidence="7">
    <location>
        <begin position="6"/>
        <end position="28"/>
    </location>
</feature>
<gene>
    <name evidence="8" type="ORF">SAMN04488001_3347</name>
</gene>
<evidence type="ECO:0000313" key="8">
    <source>
        <dbReference type="EMBL" id="SDX49136.1"/>
    </source>
</evidence>
<keyword evidence="6 7" id="KW-0472">Membrane</keyword>
<dbReference type="OrthoDB" id="9804822at2"/>
<comment type="similarity">
    <text evidence="2">Belongs to the Rht family.</text>
</comment>
<keyword evidence="4 7" id="KW-0812">Transmembrane</keyword>
<evidence type="ECO:0000256" key="3">
    <source>
        <dbReference type="ARBA" id="ARBA00022475"/>
    </source>
</evidence>
<keyword evidence="3" id="KW-1003">Cell membrane</keyword>
<feature type="transmembrane region" description="Helical" evidence="7">
    <location>
        <begin position="113"/>
        <end position="134"/>
    </location>
</feature>
<evidence type="ECO:0000256" key="6">
    <source>
        <dbReference type="ARBA" id="ARBA00023136"/>
    </source>
</evidence>
<feature type="transmembrane region" description="Helical" evidence="7">
    <location>
        <begin position="40"/>
        <end position="65"/>
    </location>
</feature>
<feature type="transmembrane region" description="Helical" evidence="7">
    <location>
        <begin position="146"/>
        <end position="169"/>
    </location>
</feature>
<dbReference type="AlphaFoldDB" id="A0A1H3C4V7"/>
<evidence type="ECO:0000256" key="7">
    <source>
        <dbReference type="SAM" id="Phobius"/>
    </source>
</evidence>
<dbReference type="STRING" id="670155.SAMN04488001_3347"/>
<accession>A0A1H3C4V7</accession>
<keyword evidence="9" id="KW-1185">Reference proteome</keyword>
<evidence type="ECO:0000256" key="4">
    <source>
        <dbReference type="ARBA" id="ARBA00022692"/>
    </source>
</evidence>
<evidence type="ECO:0000313" key="9">
    <source>
        <dbReference type="Proteomes" id="UP000199441"/>
    </source>
</evidence>
<dbReference type="PANTHER" id="PTHR30086:SF14">
    <property type="entry name" value="HOMOSERINE_HOMOSERINE LACTONE EFFLUX PROTEIN"/>
    <property type="match status" value="1"/>
</dbReference>
<name>A0A1H3C4V7_9RHOB</name>
<dbReference type="PANTHER" id="PTHR30086">
    <property type="entry name" value="ARGININE EXPORTER PROTEIN ARGO"/>
    <property type="match status" value="1"/>
</dbReference>
<feature type="transmembrane region" description="Helical" evidence="7">
    <location>
        <begin position="181"/>
        <end position="200"/>
    </location>
</feature>
<feature type="transmembrane region" description="Helical" evidence="7">
    <location>
        <begin position="71"/>
        <end position="92"/>
    </location>
</feature>
<dbReference type="Pfam" id="PF01810">
    <property type="entry name" value="LysE"/>
    <property type="match status" value="1"/>
</dbReference>
<keyword evidence="5 7" id="KW-1133">Transmembrane helix</keyword>